<dbReference type="STRING" id="471853.Bcav_0210"/>
<dbReference type="InterPro" id="IPR011051">
    <property type="entry name" value="RmlC_Cupin_sf"/>
</dbReference>
<dbReference type="SUPFAM" id="SSF51182">
    <property type="entry name" value="RmlC-like cupins"/>
    <property type="match status" value="1"/>
</dbReference>
<gene>
    <name evidence="2" type="ordered locus">Bcav_0210</name>
</gene>
<sequence>MPTEPAPATGSASTTGSVSTTGSPSTPASTVRPGDLVTAPAGMRHRPVADDGLANALHIETPWTKQYGEEGAPA</sequence>
<dbReference type="Proteomes" id="UP000007962">
    <property type="component" value="Chromosome"/>
</dbReference>
<protein>
    <submittedName>
        <fullName evidence="2">Uncharacterized protein</fullName>
    </submittedName>
</protein>
<accession>C5BVN5</accession>
<feature type="compositionally biased region" description="Low complexity" evidence="1">
    <location>
        <begin position="1"/>
        <end position="31"/>
    </location>
</feature>
<proteinExistence type="predicted"/>
<evidence type="ECO:0000256" key="1">
    <source>
        <dbReference type="SAM" id="MobiDB-lite"/>
    </source>
</evidence>
<dbReference type="AlphaFoldDB" id="C5BVN5"/>
<reference evidence="2 3" key="1">
    <citation type="journal article" date="2009" name="Stand. Genomic Sci.">
        <title>Complete genome sequence of Beutenbergia cavernae type strain (HKI 0122).</title>
        <authorList>
            <person name="Land M."/>
            <person name="Pukall R."/>
            <person name="Abt B."/>
            <person name="Goker M."/>
            <person name="Rohde M."/>
            <person name="Glavina Del Rio T."/>
            <person name="Tice H."/>
            <person name="Copeland A."/>
            <person name="Cheng J.F."/>
            <person name="Lucas S."/>
            <person name="Chen F."/>
            <person name="Nolan M."/>
            <person name="Bruce D."/>
            <person name="Goodwin L."/>
            <person name="Pitluck S."/>
            <person name="Ivanova N."/>
            <person name="Mavromatis K."/>
            <person name="Ovchinnikova G."/>
            <person name="Pati A."/>
            <person name="Chen A."/>
            <person name="Palaniappan K."/>
            <person name="Hauser L."/>
            <person name="Chang Y.J."/>
            <person name="Jefferies C.C."/>
            <person name="Saunders E."/>
            <person name="Brettin T."/>
            <person name="Detter J.C."/>
            <person name="Han C."/>
            <person name="Chain P."/>
            <person name="Bristow J."/>
            <person name="Eisen J.A."/>
            <person name="Markowitz V."/>
            <person name="Hugenholtz P."/>
            <person name="Kyrpides N.C."/>
            <person name="Klenk H.P."/>
            <person name="Lapidus A."/>
        </authorList>
    </citation>
    <scope>NUCLEOTIDE SEQUENCE [LARGE SCALE GENOMIC DNA]</scope>
    <source>
        <strain evidence="3">ATCC BAA-8 / DSM 12333 / NBRC 16432</strain>
    </source>
</reference>
<name>C5BVN5_BEUC1</name>
<evidence type="ECO:0000313" key="2">
    <source>
        <dbReference type="EMBL" id="ACQ78475.1"/>
    </source>
</evidence>
<dbReference type="KEGG" id="bcv:Bcav_0210"/>
<dbReference type="EMBL" id="CP001618">
    <property type="protein sequence ID" value="ACQ78475.1"/>
    <property type="molecule type" value="Genomic_DNA"/>
</dbReference>
<organism evidence="2 3">
    <name type="scientific">Beutenbergia cavernae (strain ATCC BAA-8 / DSM 12333 / CCUG 43141 / JCM 11478 / NBRC 16432 / NCIMB 13614 / HKI 0122)</name>
    <dbReference type="NCBI Taxonomy" id="471853"/>
    <lineage>
        <taxon>Bacteria</taxon>
        <taxon>Bacillati</taxon>
        <taxon>Actinomycetota</taxon>
        <taxon>Actinomycetes</taxon>
        <taxon>Micrococcales</taxon>
        <taxon>Beutenbergiaceae</taxon>
        <taxon>Beutenbergia</taxon>
    </lineage>
</organism>
<dbReference type="OrthoDB" id="9794183at2"/>
<keyword evidence="3" id="KW-1185">Reference proteome</keyword>
<feature type="region of interest" description="Disordered" evidence="1">
    <location>
        <begin position="1"/>
        <end position="48"/>
    </location>
</feature>
<dbReference type="RefSeq" id="WP_012725255.1">
    <property type="nucleotide sequence ID" value="NC_012669.1"/>
</dbReference>
<dbReference type="HOGENOM" id="CLU_2680266_0_0_11"/>
<evidence type="ECO:0000313" key="3">
    <source>
        <dbReference type="Proteomes" id="UP000007962"/>
    </source>
</evidence>